<evidence type="ECO:0000256" key="1">
    <source>
        <dbReference type="ARBA" id="ARBA00006739"/>
    </source>
</evidence>
<accession>A0A4Y3WLI7</accession>
<name>A0A4Y3WLI7_9PSEU</name>
<dbReference type="AlphaFoldDB" id="A0A4Y3WLI7"/>
<dbReference type="InterPro" id="IPR029044">
    <property type="entry name" value="Nucleotide-diphossugar_trans"/>
</dbReference>
<dbReference type="Gene3D" id="3.90.550.10">
    <property type="entry name" value="Spore Coat Polysaccharide Biosynthesis Protein SpsA, Chain A"/>
    <property type="match status" value="1"/>
</dbReference>
<sequence>MRHGPPANGERSVEAAPTVSVVIPTLNERANLEFVFAALPAGLFEVVLVDGRSTDGTVEEARRLMPGVRVVHQTGRGKGNALACGFHACRGDIIVMIDADCSTDPQEIPAFVDALLGGADFAKGSRFVVGGGSDDITSLRRHGNRALNGLVNVMFRTRYTDLCYGYNAFWSRYLPVLDLDPGPRADPTTMQWGDGFEIETLINIRVARAGLRISEVPSFESARVFGVSNLNAVSDGLRVLRTVMTEFRRPRPAVATGTAPPELIEVVPPPVEHAEVSLTPDHEAPAAVERSSS</sequence>
<organism evidence="3 4">
    <name type="scientific">Pseudonocardia hydrocarbonoxydans</name>
    <dbReference type="NCBI Taxonomy" id="76726"/>
    <lineage>
        <taxon>Bacteria</taxon>
        <taxon>Bacillati</taxon>
        <taxon>Actinomycetota</taxon>
        <taxon>Actinomycetes</taxon>
        <taxon>Pseudonocardiales</taxon>
        <taxon>Pseudonocardiaceae</taxon>
        <taxon>Pseudonocardia</taxon>
    </lineage>
</organism>
<gene>
    <name evidence="3" type="ORF">PHY01_14040</name>
</gene>
<dbReference type="EMBL" id="BJNG01000014">
    <property type="protein sequence ID" value="GEC19121.1"/>
    <property type="molecule type" value="Genomic_DNA"/>
</dbReference>
<proteinExistence type="inferred from homology"/>
<feature type="domain" description="Glycosyltransferase 2-like" evidence="2">
    <location>
        <begin position="20"/>
        <end position="150"/>
    </location>
</feature>
<reference evidence="3 4" key="1">
    <citation type="submission" date="2019-06" db="EMBL/GenBank/DDBJ databases">
        <title>Whole genome shotgun sequence of Pseudonocardia hydrocarbonoxydans NBRC 14498.</title>
        <authorList>
            <person name="Hosoyama A."/>
            <person name="Uohara A."/>
            <person name="Ohji S."/>
            <person name="Ichikawa N."/>
        </authorList>
    </citation>
    <scope>NUCLEOTIDE SEQUENCE [LARGE SCALE GENOMIC DNA]</scope>
    <source>
        <strain evidence="3 4">NBRC 14498</strain>
    </source>
</reference>
<dbReference type="CDD" id="cd04179">
    <property type="entry name" value="DPM_DPG-synthase_like"/>
    <property type="match status" value="1"/>
</dbReference>
<dbReference type="PANTHER" id="PTHR48090">
    <property type="entry name" value="UNDECAPRENYL-PHOSPHATE 4-DEOXY-4-FORMAMIDO-L-ARABINOSE TRANSFERASE-RELATED"/>
    <property type="match status" value="1"/>
</dbReference>
<dbReference type="SUPFAM" id="SSF53448">
    <property type="entry name" value="Nucleotide-diphospho-sugar transferases"/>
    <property type="match status" value="1"/>
</dbReference>
<dbReference type="InterPro" id="IPR001173">
    <property type="entry name" value="Glyco_trans_2-like"/>
</dbReference>
<evidence type="ECO:0000259" key="2">
    <source>
        <dbReference type="Pfam" id="PF00535"/>
    </source>
</evidence>
<dbReference type="InterPro" id="IPR050256">
    <property type="entry name" value="Glycosyltransferase_2"/>
</dbReference>
<comment type="similarity">
    <text evidence="1">Belongs to the glycosyltransferase 2 family.</text>
</comment>
<dbReference type="OrthoDB" id="3177103at2"/>
<protein>
    <recommendedName>
        <fullName evidence="2">Glycosyltransferase 2-like domain-containing protein</fullName>
    </recommendedName>
</protein>
<evidence type="ECO:0000313" key="3">
    <source>
        <dbReference type="EMBL" id="GEC19121.1"/>
    </source>
</evidence>
<comment type="caution">
    <text evidence="3">The sequence shown here is derived from an EMBL/GenBank/DDBJ whole genome shotgun (WGS) entry which is preliminary data.</text>
</comment>
<dbReference type="Pfam" id="PF00535">
    <property type="entry name" value="Glycos_transf_2"/>
    <property type="match status" value="1"/>
</dbReference>
<keyword evidence="4" id="KW-1185">Reference proteome</keyword>
<evidence type="ECO:0000313" key="4">
    <source>
        <dbReference type="Proteomes" id="UP000320338"/>
    </source>
</evidence>
<dbReference type="PANTHER" id="PTHR48090:SF7">
    <property type="entry name" value="RFBJ PROTEIN"/>
    <property type="match status" value="1"/>
</dbReference>
<dbReference type="Proteomes" id="UP000320338">
    <property type="component" value="Unassembled WGS sequence"/>
</dbReference>
<dbReference type="RefSeq" id="WP_141277717.1">
    <property type="nucleotide sequence ID" value="NZ_BAAARZ010000055.1"/>
</dbReference>